<dbReference type="Proteomes" id="UP000750334">
    <property type="component" value="Unassembled WGS sequence"/>
</dbReference>
<sequence length="608" mass="64924">MLFETLIKFLVFHTFIVLGQSPYGDVSCAAYIPTGYIDGGFVIGILNATFNGNPNNIYNQLYSNAVSIFSSGTVHPSAISDLTFDIPVSVTDEPVTGTLYESEGIKTTVSNFSMVGMTLFVPSETGDYTFSIDDVSDGGAIFIFNDPSIYCCGSIDYIHSLEFTTKVYNIPDDPEHTSTSQTVHLVKDLGYLIMYSYINLSGNAIFKPTVTLPSGQKVADMKGYIKASVSDFICGVGHGNSTLVSQGTDSYTTTFSTSISTKYGTGFGMLPYTEYETIYYVLTPERVSSTAESSAWLSSTAESSSVISSDKIIISSEDTLSKTISSASSSISTPPAIRSSASDFLPSSIISDLTESSKFSSSSKFTSSTITSSIIAASSSEISFPLGLSISSTSMVSTISSTIKNTMASSSYENLKFLNSSTTSQLTSHYKSSSPNDIVSVTKSTDKILETSNKPISNSIQSKVTKQTSTRGIDSGIHLILSTSTFTDEYGVTRTTIVDCSTESQKTSTNSNMNFEDLEESSTYIEEEGQRTVSVKSISHEPTGHQSSEEVAINVNSKTYGENQLSAKNTVSSSPTVVVHETSLASSSAVMIQESPNGSSNGSINSFN</sequence>
<evidence type="ECO:0000313" key="3">
    <source>
        <dbReference type="EMBL" id="KAG0654944.1"/>
    </source>
</evidence>
<evidence type="ECO:0000256" key="1">
    <source>
        <dbReference type="SAM" id="SignalP"/>
    </source>
</evidence>
<evidence type="ECO:0000259" key="2">
    <source>
        <dbReference type="PROSITE" id="PS51820"/>
    </source>
</evidence>
<reference evidence="3 4" key="1">
    <citation type="submission" date="2020-11" db="EMBL/GenBank/DDBJ databases">
        <title>Kefir isolates.</title>
        <authorList>
            <person name="Marcisauskas S."/>
            <person name="Kim Y."/>
            <person name="Blasche S."/>
        </authorList>
    </citation>
    <scope>NUCLEOTIDE SEQUENCE [LARGE SCALE GENOMIC DNA]</scope>
    <source>
        <strain evidence="3 4">OG2</strain>
    </source>
</reference>
<feature type="chain" id="PRO_5040252274" description="PA14 domain-containing protein" evidence="1">
    <location>
        <begin position="20"/>
        <end position="608"/>
    </location>
</feature>
<dbReference type="AlphaFoldDB" id="A0A9P6VU35"/>
<keyword evidence="1" id="KW-0732">Signal</keyword>
<feature type="signal peptide" evidence="1">
    <location>
        <begin position="1"/>
        <end position="19"/>
    </location>
</feature>
<dbReference type="Gene3D" id="2.60.120.1560">
    <property type="match status" value="1"/>
</dbReference>
<organism evidence="3 4">
    <name type="scientific">Maudiozyma exigua</name>
    <name type="common">Yeast</name>
    <name type="synonym">Kazachstania exigua</name>
    <dbReference type="NCBI Taxonomy" id="34358"/>
    <lineage>
        <taxon>Eukaryota</taxon>
        <taxon>Fungi</taxon>
        <taxon>Dikarya</taxon>
        <taxon>Ascomycota</taxon>
        <taxon>Saccharomycotina</taxon>
        <taxon>Saccharomycetes</taxon>
        <taxon>Saccharomycetales</taxon>
        <taxon>Saccharomycetaceae</taxon>
        <taxon>Maudiozyma</taxon>
    </lineage>
</organism>
<comment type="caution">
    <text evidence="3">The sequence shown here is derived from an EMBL/GenBank/DDBJ whole genome shotgun (WGS) entry which is preliminary data.</text>
</comment>
<accession>A0A9P6VU35</accession>
<gene>
    <name evidence="3" type="ORF">C6P45_003215</name>
</gene>
<feature type="non-terminal residue" evidence="3">
    <location>
        <position position="608"/>
    </location>
</feature>
<name>A0A9P6VU35_MAUEX</name>
<dbReference type="EMBL" id="PUHR01000314">
    <property type="protein sequence ID" value="KAG0654944.1"/>
    <property type="molecule type" value="Genomic_DNA"/>
</dbReference>
<keyword evidence="4" id="KW-1185">Reference proteome</keyword>
<dbReference type="InterPro" id="IPR037524">
    <property type="entry name" value="PA14/GLEYA"/>
</dbReference>
<protein>
    <recommendedName>
        <fullName evidence="2">PA14 domain-containing protein</fullName>
    </recommendedName>
</protein>
<feature type="domain" description="PA14" evidence="2">
    <location>
        <begin position="52"/>
        <end position="224"/>
    </location>
</feature>
<dbReference type="PROSITE" id="PS51820">
    <property type="entry name" value="PA14"/>
    <property type="match status" value="1"/>
</dbReference>
<proteinExistence type="predicted"/>
<evidence type="ECO:0000313" key="4">
    <source>
        <dbReference type="Proteomes" id="UP000750334"/>
    </source>
</evidence>